<accession>A0ABS1UCA3</accession>
<dbReference type="InterPro" id="IPR005021">
    <property type="entry name" value="Terminase_largesu-like"/>
</dbReference>
<comment type="caution">
    <text evidence="3">The sequence shown here is derived from an EMBL/GenBank/DDBJ whole genome shotgun (WGS) entry which is preliminary data.</text>
</comment>
<dbReference type="PANTHER" id="PTHR41287:SF1">
    <property type="entry name" value="PROTEIN YMFN"/>
    <property type="match status" value="1"/>
</dbReference>
<dbReference type="InterPro" id="IPR046462">
    <property type="entry name" value="TerL_nuclease"/>
</dbReference>
<keyword evidence="4" id="KW-1185">Reference proteome</keyword>
<dbReference type="Gene3D" id="3.30.420.240">
    <property type="match status" value="1"/>
</dbReference>
<organism evidence="3 4">
    <name type="scientific">Belnapia arida</name>
    <dbReference type="NCBI Taxonomy" id="2804533"/>
    <lineage>
        <taxon>Bacteria</taxon>
        <taxon>Pseudomonadati</taxon>
        <taxon>Pseudomonadota</taxon>
        <taxon>Alphaproteobacteria</taxon>
        <taxon>Acetobacterales</taxon>
        <taxon>Roseomonadaceae</taxon>
        <taxon>Belnapia</taxon>
    </lineage>
</organism>
<protein>
    <submittedName>
        <fullName evidence="3">Terminase large subunit</fullName>
    </submittedName>
</protein>
<dbReference type="Pfam" id="PF03354">
    <property type="entry name" value="TerL_ATPase"/>
    <property type="match status" value="1"/>
</dbReference>
<name>A0ABS1UCA3_9PROT</name>
<proteinExistence type="predicted"/>
<gene>
    <name evidence="3" type="ORF">JMJ56_26670</name>
</gene>
<dbReference type="RefSeq" id="WP_202834791.1">
    <property type="nucleotide sequence ID" value="NZ_JAETWB010000030.1"/>
</dbReference>
<dbReference type="Proteomes" id="UP000660885">
    <property type="component" value="Unassembled WGS sequence"/>
</dbReference>
<dbReference type="EMBL" id="JAETWB010000030">
    <property type="protein sequence ID" value="MBL6081579.1"/>
    <property type="molecule type" value="Genomic_DNA"/>
</dbReference>
<dbReference type="PANTHER" id="PTHR41287">
    <property type="match status" value="1"/>
</dbReference>
<evidence type="ECO:0000313" key="4">
    <source>
        <dbReference type="Proteomes" id="UP000660885"/>
    </source>
</evidence>
<feature type="domain" description="Terminase large subunit-like ATPase" evidence="1">
    <location>
        <begin position="92"/>
        <end position="265"/>
    </location>
</feature>
<dbReference type="Gene3D" id="3.40.50.300">
    <property type="entry name" value="P-loop containing nucleotide triphosphate hydrolases"/>
    <property type="match status" value="1"/>
</dbReference>
<reference evidence="3 4" key="1">
    <citation type="submission" date="2021-01" db="EMBL/GenBank/DDBJ databases">
        <title>Belnapia mucosa sp. nov. and Belnapia arida sp. nov., isolated from the Tabernas Desert (Almeria, Spain).</title>
        <authorList>
            <person name="Molina-Menor E."/>
            <person name="Vidal-Verdu A."/>
            <person name="Calonge A."/>
            <person name="Satari L."/>
            <person name="Pereto J."/>
            <person name="Porcar M."/>
        </authorList>
    </citation>
    <scope>NUCLEOTIDE SEQUENCE [LARGE SCALE GENOMIC DNA]</scope>
    <source>
        <strain evidence="3 4">T18</strain>
    </source>
</reference>
<sequence>MAARARANRAVGAPQGVAEAVAYAEAVVGGTIPAGRLAGLACARFLRDKAAAEAGEGAWDFRPDLVEAALLFAGQMPNIKGPEAGQPLRLMPWQKLVFANLFGFVERRTTTRRFRQAVVFVPRGNGKTTLAAPIALYLTFVEGEGGAEGYAAAVTRDQARILFDAAQQMVRKTGAFRQAFGVGVGANALYQEKTASKFAPVSSDAKALDGLNVQVAVCDEIASHKTSEVYDVLLTAMGKRRHPLLLSISTATGNTTGIGKQLWDYGVRVLEGAQEDERLFTLVYAADAEDDPWDEATWIKANPSWGQAVQPDAIRAIMRQARNNLAQETAARTRHLNIWSGADEALFSMRAWQACRSPELRLGDFEGQECHLGLDLASRTDLAALALVFPQTCRDTGKTTYAAFARCYLNEEAVLEARNAAYPGWAAAEHLILTPGNETDFQAIEDDILELSRRFRIVSVGYDPWQSTQLAQRLRAQDIEMVEFRSTTANFSPAIIELDAAMRSGRLQHDGNPVLEWCIGNVVGKPDRRGNLYPTKARPEQKIDAAVALIMAIGRSMTEPEQFTSIFERAELWMA</sequence>
<evidence type="ECO:0000259" key="2">
    <source>
        <dbReference type="Pfam" id="PF20441"/>
    </source>
</evidence>
<dbReference type="InterPro" id="IPR046461">
    <property type="entry name" value="TerL_ATPase"/>
</dbReference>
<dbReference type="Pfam" id="PF20441">
    <property type="entry name" value="TerL_nuclease"/>
    <property type="match status" value="1"/>
</dbReference>
<evidence type="ECO:0000259" key="1">
    <source>
        <dbReference type="Pfam" id="PF03354"/>
    </source>
</evidence>
<dbReference type="InterPro" id="IPR027417">
    <property type="entry name" value="P-loop_NTPase"/>
</dbReference>
<feature type="domain" description="Terminase large subunit-like endonuclease" evidence="2">
    <location>
        <begin position="275"/>
        <end position="556"/>
    </location>
</feature>
<evidence type="ECO:0000313" key="3">
    <source>
        <dbReference type="EMBL" id="MBL6081579.1"/>
    </source>
</evidence>